<reference evidence="2" key="1">
    <citation type="submission" date="2020-05" db="EMBL/GenBank/DDBJ databases">
        <authorList>
            <person name="Chiriac C."/>
            <person name="Salcher M."/>
            <person name="Ghai R."/>
            <person name="Kavagutti S V."/>
        </authorList>
    </citation>
    <scope>NUCLEOTIDE SEQUENCE</scope>
</reference>
<feature type="transmembrane region" description="Helical" evidence="1">
    <location>
        <begin position="64"/>
        <end position="82"/>
    </location>
</feature>
<keyword evidence="1" id="KW-0472">Membrane</keyword>
<organism evidence="2">
    <name type="scientific">freshwater metagenome</name>
    <dbReference type="NCBI Taxonomy" id="449393"/>
    <lineage>
        <taxon>unclassified sequences</taxon>
        <taxon>metagenomes</taxon>
        <taxon>ecological metagenomes</taxon>
    </lineage>
</organism>
<proteinExistence type="predicted"/>
<feature type="transmembrane region" description="Helical" evidence="1">
    <location>
        <begin position="131"/>
        <end position="154"/>
    </location>
</feature>
<feature type="transmembrane region" description="Helical" evidence="1">
    <location>
        <begin position="35"/>
        <end position="57"/>
    </location>
</feature>
<feature type="transmembrane region" description="Helical" evidence="1">
    <location>
        <begin position="94"/>
        <end position="119"/>
    </location>
</feature>
<sequence>MRLEDVLHMMLRILLSCLPFIGAGVGGLLDDRSAAVQVTGTTLAWAVWGTVVIASFISHPITLTVLRISTPVVAGFIILDIFNQGTSGGQAIRVAVSIAVLLLSFSAEIGNIYVQASAYGDEKRFALRPPVVLIAPILLSTLVADLSIISLPLLIAAKNWAVAAVSLAGLYVSAKYLLPRIHLLSRRWLVFVPAGVVVHDEIVLSTNLMIRKQELSQIQLARDNSAAADLSALTWGVPLEFSFNKPLDISLTSIGAKHLNTLSAIHAQSVLIATSRPGSVLSAYKTKTN</sequence>
<keyword evidence="1" id="KW-0812">Transmembrane</keyword>
<accession>A0A6J6LTS6</accession>
<dbReference type="AlphaFoldDB" id="A0A6J6LTS6"/>
<keyword evidence="1" id="KW-1133">Transmembrane helix</keyword>
<dbReference type="EMBL" id="CAEZWU010000051">
    <property type="protein sequence ID" value="CAB4664428.1"/>
    <property type="molecule type" value="Genomic_DNA"/>
</dbReference>
<evidence type="ECO:0000313" key="2">
    <source>
        <dbReference type="EMBL" id="CAB4664428.1"/>
    </source>
</evidence>
<evidence type="ECO:0000256" key="1">
    <source>
        <dbReference type="SAM" id="Phobius"/>
    </source>
</evidence>
<protein>
    <submittedName>
        <fullName evidence="2">Unannotated protein</fullName>
    </submittedName>
</protein>
<gene>
    <name evidence="2" type="ORF">UFOPK2292_00477</name>
</gene>
<feature type="transmembrane region" description="Helical" evidence="1">
    <location>
        <begin position="9"/>
        <end position="29"/>
    </location>
</feature>
<name>A0A6J6LTS6_9ZZZZ</name>
<feature type="transmembrane region" description="Helical" evidence="1">
    <location>
        <begin position="160"/>
        <end position="178"/>
    </location>
</feature>